<evidence type="ECO:0000313" key="2">
    <source>
        <dbReference type="Proteomes" id="UP000243904"/>
    </source>
</evidence>
<dbReference type="AlphaFoldDB" id="A0A1H1VD49"/>
<dbReference type="EMBL" id="LT629750">
    <property type="protein sequence ID" value="SDS82712.1"/>
    <property type="molecule type" value="Genomic_DNA"/>
</dbReference>
<gene>
    <name evidence="1" type="ORF">SAMN05444158_3361</name>
</gene>
<reference evidence="2" key="1">
    <citation type="submission" date="2016-10" db="EMBL/GenBank/DDBJ databases">
        <authorList>
            <person name="Varghese N."/>
            <person name="Submissions S."/>
        </authorList>
    </citation>
    <scope>NUCLEOTIDE SEQUENCE [LARGE SCALE GENOMIC DNA]</scope>
    <source>
        <strain evidence="2">GAS369</strain>
    </source>
</reference>
<name>A0A1H1VD49_9BRAD</name>
<sequence length="116" mass="13308">MIIDLPSGSRESVFDSDFGVLETLIVRRGVADHDIFIRWHCQQDMDLKACPVPMVVARSDHSHPAGGDAMIVRFETLEFMLNARAHWIRWLASLEHHLKRSLHLSLSTVPTSRHRE</sequence>
<protein>
    <submittedName>
        <fullName evidence="1">Uncharacterized protein</fullName>
    </submittedName>
</protein>
<proteinExistence type="predicted"/>
<evidence type="ECO:0000313" key="1">
    <source>
        <dbReference type="EMBL" id="SDS82712.1"/>
    </source>
</evidence>
<keyword evidence="2" id="KW-1185">Reference proteome</keyword>
<organism evidence="1 2">
    <name type="scientific">Bradyrhizobium canariense</name>
    <dbReference type="NCBI Taxonomy" id="255045"/>
    <lineage>
        <taxon>Bacteria</taxon>
        <taxon>Pseudomonadati</taxon>
        <taxon>Pseudomonadota</taxon>
        <taxon>Alphaproteobacteria</taxon>
        <taxon>Hyphomicrobiales</taxon>
        <taxon>Nitrobacteraceae</taxon>
        <taxon>Bradyrhizobium</taxon>
    </lineage>
</organism>
<accession>A0A1H1VD49</accession>
<dbReference type="Proteomes" id="UP000243904">
    <property type="component" value="Chromosome I"/>
</dbReference>